<dbReference type="Proteomes" id="UP000326877">
    <property type="component" value="Unassembled WGS sequence"/>
</dbReference>
<dbReference type="EMBL" id="ML735321">
    <property type="protein sequence ID" value="KAE8386008.1"/>
    <property type="molecule type" value="Genomic_DNA"/>
</dbReference>
<evidence type="ECO:0000313" key="1">
    <source>
        <dbReference type="EMBL" id="KAE8386008.1"/>
    </source>
</evidence>
<organism evidence="1">
    <name type="scientific">Petromyces alliaceus</name>
    <name type="common">Aspergillus alliaceus</name>
    <dbReference type="NCBI Taxonomy" id="209559"/>
    <lineage>
        <taxon>Eukaryota</taxon>
        <taxon>Fungi</taxon>
        <taxon>Dikarya</taxon>
        <taxon>Ascomycota</taxon>
        <taxon>Pezizomycotina</taxon>
        <taxon>Eurotiomycetes</taxon>
        <taxon>Eurotiomycetidae</taxon>
        <taxon>Eurotiales</taxon>
        <taxon>Aspergillaceae</taxon>
        <taxon>Aspergillus</taxon>
        <taxon>Aspergillus subgen. Circumdati</taxon>
    </lineage>
</organism>
<dbReference type="AlphaFoldDB" id="A0A5N7BWP2"/>
<gene>
    <name evidence="1" type="ORF">BDV23DRAFT_164027</name>
</gene>
<reference evidence="1" key="1">
    <citation type="submission" date="2019-04" db="EMBL/GenBank/DDBJ databases">
        <title>Friends and foes A comparative genomics studyof 23 Aspergillus species from section Flavi.</title>
        <authorList>
            <consortium name="DOE Joint Genome Institute"/>
            <person name="Kjaerbolling I."/>
            <person name="Vesth T."/>
            <person name="Frisvad J.C."/>
            <person name="Nybo J.L."/>
            <person name="Theobald S."/>
            <person name="Kildgaard S."/>
            <person name="Isbrandt T."/>
            <person name="Kuo A."/>
            <person name="Sato A."/>
            <person name="Lyhne E.K."/>
            <person name="Kogle M.E."/>
            <person name="Wiebenga A."/>
            <person name="Kun R.S."/>
            <person name="Lubbers R.J."/>
            <person name="Makela M.R."/>
            <person name="Barry K."/>
            <person name="Chovatia M."/>
            <person name="Clum A."/>
            <person name="Daum C."/>
            <person name="Haridas S."/>
            <person name="He G."/>
            <person name="LaButti K."/>
            <person name="Lipzen A."/>
            <person name="Mondo S."/>
            <person name="Riley R."/>
            <person name="Salamov A."/>
            <person name="Simmons B.A."/>
            <person name="Magnuson J.K."/>
            <person name="Henrissat B."/>
            <person name="Mortensen U.H."/>
            <person name="Larsen T.O."/>
            <person name="Devries R.P."/>
            <person name="Grigoriev I.V."/>
            <person name="Machida M."/>
            <person name="Baker S.E."/>
            <person name="Andersen M.R."/>
        </authorList>
    </citation>
    <scope>NUCLEOTIDE SEQUENCE [LARGE SCALE GENOMIC DNA]</scope>
    <source>
        <strain evidence="1">IBT 14317</strain>
    </source>
</reference>
<sequence>MKLMHHHLRPESLGSGETINRSDLPIYSLQITWAWRPSSHAVSMECIWPVMHGLLAYRSMYRNHARRKVTMAYYG</sequence>
<accession>A0A5N7BWP2</accession>
<name>A0A5N7BWP2_PETAA</name>
<proteinExistence type="predicted"/>
<protein>
    <submittedName>
        <fullName evidence="1">Uncharacterized protein</fullName>
    </submittedName>
</protein>